<proteinExistence type="predicted"/>
<evidence type="ECO:0000259" key="1">
    <source>
        <dbReference type="PROSITE" id="PS51736"/>
    </source>
</evidence>
<dbReference type="GO" id="GO:0003677">
    <property type="term" value="F:DNA binding"/>
    <property type="evidence" value="ECO:0007669"/>
    <property type="project" value="InterPro"/>
</dbReference>
<dbReference type="Gene3D" id="3.40.50.1390">
    <property type="entry name" value="Resolvase, N-terminal catalytic domain"/>
    <property type="match status" value="1"/>
</dbReference>
<gene>
    <name evidence="2" type="ORF">E6C55_26210</name>
</gene>
<dbReference type="AlphaFoldDB" id="A0A4S4BHS4"/>
<dbReference type="SUPFAM" id="SSF53041">
    <property type="entry name" value="Resolvase-like"/>
    <property type="match status" value="1"/>
</dbReference>
<accession>A0A4S4BHS4</accession>
<dbReference type="SMART" id="SM00857">
    <property type="entry name" value="Resolvase"/>
    <property type="match status" value="1"/>
</dbReference>
<name>A0A4S4BHS4_9BACL</name>
<evidence type="ECO:0000313" key="2">
    <source>
        <dbReference type="EMBL" id="THF74125.1"/>
    </source>
</evidence>
<dbReference type="PANTHER" id="PTHR30461:SF23">
    <property type="entry name" value="DNA RECOMBINASE-RELATED"/>
    <property type="match status" value="1"/>
</dbReference>
<dbReference type="GO" id="GO:0000150">
    <property type="term" value="F:DNA strand exchange activity"/>
    <property type="evidence" value="ECO:0007669"/>
    <property type="project" value="InterPro"/>
</dbReference>
<dbReference type="RefSeq" id="WP_136372799.1">
    <property type="nucleotide sequence ID" value="NZ_SSOB01000044.1"/>
</dbReference>
<organism evidence="2 3">
    <name type="scientific">Cohnella fermenti</name>
    <dbReference type="NCBI Taxonomy" id="2565925"/>
    <lineage>
        <taxon>Bacteria</taxon>
        <taxon>Bacillati</taxon>
        <taxon>Bacillota</taxon>
        <taxon>Bacilli</taxon>
        <taxon>Bacillales</taxon>
        <taxon>Paenibacillaceae</taxon>
        <taxon>Cohnella</taxon>
    </lineage>
</organism>
<dbReference type="PANTHER" id="PTHR30461">
    <property type="entry name" value="DNA-INVERTASE FROM LAMBDOID PROPHAGE"/>
    <property type="match status" value="1"/>
</dbReference>
<comment type="caution">
    <text evidence="2">The sequence shown here is derived from an EMBL/GenBank/DDBJ whole genome shotgun (WGS) entry which is preliminary data.</text>
</comment>
<dbReference type="Proteomes" id="UP000310636">
    <property type="component" value="Unassembled WGS sequence"/>
</dbReference>
<dbReference type="OrthoDB" id="9811097at2"/>
<dbReference type="EMBL" id="SSOB01000044">
    <property type="protein sequence ID" value="THF74125.1"/>
    <property type="molecule type" value="Genomic_DNA"/>
</dbReference>
<keyword evidence="3" id="KW-1185">Reference proteome</keyword>
<dbReference type="PROSITE" id="PS51736">
    <property type="entry name" value="RECOMBINASES_3"/>
    <property type="match status" value="1"/>
</dbReference>
<dbReference type="InterPro" id="IPR050639">
    <property type="entry name" value="SSR_resolvase"/>
</dbReference>
<dbReference type="Pfam" id="PF00239">
    <property type="entry name" value="Resolvase"/>
    <property type="match status" value="1"/>
</dbReference>
<feature type="domain" description="Resolvase/invertase-type recombinase catalytic" evidence="1">
    <location>
        <begin position="6"/>
        <end position="144"/>
    </location>
</feature>
<sequence length="144" mass="16038">MNPTTKVAFYIRSNFHGQDRMASDIQLLTEECLKQGKKLVHIYVDHGYSGNDMSRPSLNRLLDDAKNGLFNEVMTPQLKHISRKTIDLLHIVEDLQASNVSLNSPGSNMDFRKPIDLFSIKILGALASFEAALNDAVDSSSAEM</sequence>
<reference evidence="2 3" key="1">
    <citation type="submission" date="2019-04" db="EMBL/GenBank/DDBJ databases">
        <title>Cohnella sp. nov. isolated from preserved vegetables.</title>
        <authorList>
            <person name="Lin S.-Y."/>
            <person name="Hung M.-H."/>
            <person name="Young C.-C."/>
        </authorList>
    </citation>
    <scope>NUCLEOTIDE SEQUENCE [LARGE SCALE GENOMIC DNA]</scope>
    <source>
        <strain evidence="2 3">CC-MHH1044</strain>
    </source>
</reference>
<evidence type="ECO:0000313" key="3">
    <source>
        <dbReference type="Proteomes" id="UP000310636"/>
    </source>
</evidence>
<protein>
    <submittedName>
        <fullName evidence="2">Recombinase family protein</fullName>
    </submittedName>
</protein>
<dbReference type="InterPro" id="IPR006119">
    <property type="entry name" value="Resolv_N"/>
</dbReference>
<dbReference type="InterPro" id="IPR036162">
    <property type="entry name" value="Resolvase-like_N_sf"/>
</dbReference>